<evidence type="ECO:0000313" key="5">
    <source>
        <dbReference type="Proteomes" id="UP000087171"/>
    </source>
</evidence>
<dbReference type="CDD" id="cd22907">
    <property type="entry name" value="HFD_NFYB"/>
    <property type="match status" value="1"/>
</dbReference>
<dbReference type="Gene3D" id="1.10.20.10">
    <property type="entry name" value="Histone, subunit A"/>
    <property type="match status" value="1"/>
</dbReference>
<dbReference type="PRINTS" id="PR00615">
    <property type="entry name" value="CCAATSUBUNTA"/>
</dbReference>
<dbReference type="AlphaFoldDB" id="A0A3Q7X2G7"/>
<evidence type="ECO:0000256" key="2">
    <source>
        <dbReference type="ARBA" id="ARBA00023015"/>
    </source>
</evidence>
<dbReference type="STRING" id="3827.A0A3Q7X2G7"/>
<organism evidence="5 6">
    <name type="scientific">Cicer arietinum</name>
    <name type="common">Chickpea</name>
    <name type="synonym">Garbanzo</name>
    <dbReference type="NCBI Taxonomy" id="3827"/>
    <lineage>
        <taxon>Eukaryota</taxon>
        <taxon>Viridiplantae</taxon>
        <taxon>Streptophyta</taxon>
        <taxon>Embryophyta</taxon>
        <taxon>Tracheophyta</taxon>
        <taxon>Spermatophyta</taxon>
        <taxon>Magnoliopsida</taxon>
        <taxon>eudicotyledons</taxon>
        <taxon>Gunneridae</taxon>
        <taxon>Pentapetalae</taxon>
        <taxon>rosids</taxon>
        <taxon>fabids</taxon>
        <taxon>Fabales</taxon>
        <taxon>Fabaceae</taxon>
        <taxon>Papilionoideae</taxon>
        <taxon>50 kb inversion clade</taxon>
        <taxon>NPAAA clade</taxon>
        <taxon>Hologalegina</taxon>
        <taxon>IRL clade</taxon>
        <taxon>Cicereae</taxon>
        <taxon>Cicer</taxon>
    </lineage>
</organism>
<name>A0A3Q7X2G7_CICAR</name>
<dbReference type="GO" id="GO:0016602">
    <property type="term" value="C:CCAAT-binding factor complex"/>
    <property type="evidence" value="ECO:0007669"/>
    <property type="project" value="InterPro"/>
</dbReference>
<comment type="similarity">
    <text evidence="1">Belongs to the NFYB/HAP3 subunit family.</text>
</comment>
<dbReference type="Pfam" id="PF00808">
    <property type="entry name" value="CBFD_NFYB_HMF"/>
    <property type="match status" value="1"/>
</dbReference>
<reference evidence="6" key="2">
    <citation type="submission" date="2025-08" db="UniProtKB">
        <authorList>
            <consortium name="RefSeq"/>
        </authorList>
    </citation>
    <scope>IDENTIFICATION</scope>
    <source>
        <tissue evidence="6">Etiolated seedlings</tissue>
    </source>
</reference>
<dbReference type="OrthoDB" id="386949at2759"/>
<dbReference type="KEGG" id="cam:101504444"/>
<gene>
    <name evidence="6" type="primary">LOC101504444</name>
</gene>
<dbReference type="GO" id="GO:0046982">
    <property type="term" value="F:protein heterodimerization activity"/>
    <property type="evidence" value="ECO:0007669"/>
    <property type="project" value="InterPro"/>
</dbReference>
<keyword evidence="5" id="KW-1185">Reference proteome</keyword>
<accession>A0A3Q7X2G7</accession>
<reference evidence="5" key="1">
    <citation type="journal article" date="2013" name="Nat. Biotechnol.">
        <title>Draft genome sequence of chickpea (Cicer arietinum) provides a resource for trait improvement.</title>
        <authorList>
            <person name="Varshney R.K."/>
            <person name="Song C."/>
            <person name="Saxena R.K."/>
            <person name="Azam S."/>
            <person name="Yu S."/>
            <person name="Sharpe A.G."/>
            <person name="Cannon S."/>
            <person name="Baek J."/>
            <person name="Rosen B.D."/>
            <person name="Tar'an B."/>
            <person name="Millan T."/>
            <person name="Zhang X."/>
            <person name="Ramsay L.D."/>
            <person name="Iwata A."/>
            <person name="Wang Y."/>
            <person name="Nelson W."/>
            <person name="Farmer A.D."/>
            <person name="Gaur P.M."/>
            <person name="Soderlund C."/>
            <person name="Penmetsa R.V."/>
            <person name="Xu C."/>
            <person name="Bharti A.K."/>
            <person name="He W."/>
            <person name="Winter P."/>
            <person name="Zhao S."/>
            <person name="Hane J.K."/>
            <person name="Carrasquilla-Garcia N."/>
            <person name="Condie J.A."/>
            <person name="Upadhyaya H.D."/>
            <person name="Luo M.C."/>
            <person name="Thudi M."/>
            <person name="Gowda C.L."/>
            <person name="Singh N.P."/>
            <person name="Lichtenzveig J."/>
            <person name="Gali K.K."/>
            <person name="Rubio J."/>
            <person name="Nadarajan N."/>
            <person name="Dolezel J."/>
            <person name="Bansal K.C."/>
            <person name="Xu X."/>
            <person name="Edwards D."/>
            <person name="Zhang G."/>
            <person name="Kahl G."/>
            <person name="Gil J."/>
            <person name="Singh K.B."/>
            <person name="Datta S.K."/>
            <person name="Jackson S.A."/>
            <person name="Wang J."/>
            <person name="Cook D.R."/>
        </authorList>
    </citation>
    <scope>NUCLEOTIDE SEQUENCE [LARGE SCALE GENOMIC DNA]</scope>
    <source>
        <strain evidence="5">cv. CDC Frontier</strain>
    </source>
</reference>
<dbReference type="RefSeq" id="XP_027187929.1">
    <property type="nucleotide sequence ID" value="XM_027332128.1"/>
</dbReference>
<dbReference type="Proteomes" id="UP000087171">
    <property type="component" value="Chromosome Ca2"/>
</dbReference>
<dbReference type="GeneID" id="101504444"/>
<evidence type="ECO:0000256" key="3">
    <source>
        <dbReference type="ARBA" id="ARBA00023163"/>
    </source>
</evidence>
<dbReference type="PANTHER" id="PTHR11064">
    <property type="entry name" value="CCAAT-BINDING TRANSCRIPTION FACTOR-RELATED"/>
    <property type="match status" value="1"/>
</dbReference>
<dbReference type="GO" id="GO:0000978">
    <property type="term" value="F:RNA polymerase II cis-regulatory region sequence-specific DNA binding"/>
    <property type="evidence" value="ECO:0007669"/>
    <property type="project" value="TreeGrafter"/>
</dbReference>
<feature type="domain" description="Transcription factor CBF/NF-Y/archaeal histone" evidence="4">
    <location>
        <begin position="21"/>
        <end position="81"/>
    </location>
</feature>
<dbReference type="GO" id="GO:0001228">
    <property type="term" value="F:DNA-binding transcription activator activity, RNA polymerase II-specific"/>
    <property type="evidence" value="ECO:0007669"/>
    <property type="project" value="InterPro"/>
</dbReference>
<dbReference type="PANTHER" id="PTHR11064:SF196">
    <property type="entry name" value="NUCLEAR TRANSCRIPTION FACTOR Y SUBUNIT B-6"/>
    <property type="match status" value="1"/>
</dbReference>
<dbReference type="InterPro" id="IPR027113">
    <property type="entry name" value="Transc_fact_NFYB/HAP3"/>
</dbReference>
<evidence type="ECO:0000259" key="4">
    <source>
        <dbReference type="Pfam" id="PF00808"/>
    </source>
</evidence>
<protein>
    <submittedName>
        <fullName evidence="6">Nuclear transcription factor Y subunit B-6-like</fullName>
    </submittedName>
</protein>
<evidence type="ECO:0000256" key="1">
    <source>
        <dbReference type="ARBA" id="ARBA00009053"/>
    </source>
</evidence>
<dbReference type="SUPFAM" id="SSF47113">
    <property type="entry name" value="Histone-fold"/>
    <property type="match status" value="1"/>
</dbReference>
<keyword evidence="2" id="KW-0805">Transcription regulation</keyword>
<keyword evidence="3" id="KW-0804">Transcription</keyword>
<dbReference type="PaxDb" id="3827-XP_004491660.1"/>
<evidence type="ECO:0000313" key="6">
    <source>
        <dbReference type="RefSeq" id="XP_027187929.1"/>
    </source>
</evidence>
<dbReference type="InterPro" id="IPR003958">
    <property type="entry name" value="CBFA_NFYB_domain"/>
</dbReference>
<proteinExistence type="inferred from homology"/>
<dbReference type="InterPro" id="IPR009072">
    <property type="entry name" value="Histone-fold"/>
</dbReference>
<sequence>MKKEEVQAADLRVREEIIRPLPITNVQRIMRRMIPKHGKISDESKECMVECVSEFISFITTEANYHCKLDHRTTITAEDLINTMRRLGFDFYVEDSTRYIQRYRHIECGASVGPYVEQTCGPTHKNIAPPSVLETFQDHDLPMDPIVFPDPRELLGAIVGDEEFCGSDNSSDGSFDLDAFLNSDD</sequence>